<dbReference type="InterPro" id="IPR003439">
    <property type="entry name" value="ABC_transporter-like_ATP-bd"/>
</dbReference>
<keyword evidence="4 11" id="KW-0067">ATP-binding</keyword>
<dbReference type="GO" id="GO:0015833">
    <property type="term" value="P:peptide transport"/>
    <property type="evidence" value="ECO:0007669"/>
    <property type="project" value="InterPro"/>
</dbReference>
<evidence type="ECO:0000256" key="3">
    <source>
        <dbReference type="ARBA" id="ARBA00022741"/>
    </source>
</evidence>
<evidence type="ECO:0000313" key="12">
    <source>
        <dbReference type="Proteomes" id="UP000246635"/>
    </source>
</evidence>
<dbReference type="Pfam" id="PF00144">
    <property type="entry name" value="Beta-lactamase"/>
    <property type="match status" value="1"/>
</dbReference>
<feature type="transmembrane region" description="Helical" evidence="7">
    <location>
        <begin position="759"/>
        <end position="781"/>
    </location>
</feature>
<name>A0A2V2YUL9_9BACL</name>
<evidence type="ECO:0000256" key="5">
    <source>
        <dbReference type="ARBA" id="ARBA00022989"/>
    </source>
</evidence>
<feature type="chain" id="PRO_5015843370" evidence="8">
    <location>
        <begin position="32"/>
        <end position="1035"/>
    </location>
</feature>
<keyword evidence="2 7" id="KW-0812">Transmembrane</keyword>
<dbReference type="InterPro" id="IPR005898">
    <property type="entry name" value="Cyc_pep_transpt_SyrD/YojI"/>
</dbReference>
<dbReference type="OrthoDB" id="846150at2"/>
<dbReference type="InterPro" id="IPR003593">
    <property type="entry name" value="AAA+_ATPase"/>
</dbReference>
<dbReference type="SUPFAM" id="SSF52540">
    <property type="entry name" value="P-loop containing nucleoside triphosphate hydrolases"/>
    <property type="match status" value="1"/>
</dbReference>
<dbReference type="GO" id="GO:1904680">
    <property type="term" value="F:peptide transmembrane transporter activity"/>
    <property type="evidence" value="ECO:0007669"/>
    <property type="project" value="InterPro"/>
</dbReference>
<dbReference type="InterPro" id="IPR036640">
    <property type="entry name" value="ABC1_TM_sf"/>
</dbReference>
<dbReference type="SUPFAM" id="SSF56601">
    <property type="entry name" value="beta-lactamase/transpeptidase-like"/>
    <property type="match status" value="1"/>
</dbReference>
<organism evidence="11 12">
    <name type="scientific">Paenibacillus cellulosilyticus</name>
    <dbReference type="NCBI Taxonomy" id="375489"/>
    <lineage>
        <taxon>Bacteria</taxon>
        <taxon>Bacillati</taxon>
        <taxon>Bacillota</taxon>
        <taxon>Bacilli</taxon>
        <taxon>Bacillales</taxon>
        <taxon>Paenibacillaceae</taxon>
        <taxon>Paenibacillus</taxon>
    </lineage>
</organism>
<keyword evidence="5 7" id="KW-1133">Transmembrane helix</keyword>
<feature type="transmembrane region" description="Helical" evidence="7">
    <location>
        <begin position="613"/>
        <end position="633"/>
    </location>
</feature>
<evidence type="ECO:0000259" key="9">
    <source>
        <dbReference type="PROSITE" id="PS50893"/>
    </source>
</evidence>
<accession>A0A2V2YUL9</accession>
<feature type="transmembrane region" description="Helical" evidence="7">
    <location>
        <begin position="432"/>
        <end position="452"/>
    </location>
</feature>
<dbReference type="Gene3D" id="3.40.50.300">
    <property type="entry name" value="P-loop containing nucleotide triphosphate hydrolases"/>
    <property type="match status" value="1"/>
</dbReference>
<evidence type="ECO:0000256" key="2">
    <source>
        <dbReference type="ARBA" id="ARBA00022692"/>
    </source>
</evidence>
<keyword evidence="8" id="KW-0732">Signal</keyword>
<feature type="domain" description="ABC transporter" evidence="9">
    <location>
        <begin position="824"/>
        <end position="1035"/>
    </location>
</feature>
<dbReference type="PROSITE" id="PS50929">
    <property type="entry name" value="ABC_TM1F"/>
    <property type="match status" value="1"/>
</dbReference>
<dbReference type="PANTHER" id="PTHR46825:SF11">
    <property type="entry name" value="PENICILLIN-BINDING PROTEIN 4"/>
    <property type="match status" value="1"/>
</dbReference>
<feature type="transmembrane region" description="Helical" evidence="7">
    <location>
        <begin position="390"/>
        <end position="411"/>
    </location>
</feature>
<evidence type="ECO:0000256" key="6">
    <source>
        <dbReference type="ARBA" id="ARBA00023136"/>
    </source>
</evidence>
<dbReference type="RefSeq" id="WP_110043966.1">
    <property type="nucleotide sequence ID" value="NZ_CP054612.1"/>
</dbReference>
<feature type="transmembrane region" description="Helical" evidence="7">
    <location>
        <begin position="541"/>
        <end position="559"/>
    </location>
</feature>
<dbReference type="InterPro" id="IPR011527">
    <property type="entry name" value="ABC1_TM_dom"/>
</dbReference>
<keyword evidence="6 7" id="KW-0472">Membrane</keyword>
<keyword evidence="3" id="KW-0547">Nucleotide-binding</keyword>
<protein>
    <submittedName>
        <fullName evidence="11">Putative ATP-binding cassette transporter</fullName>
    </submittedName>
</protein>
<dbReference type="GO" id="GO:0140359">
    <property type="term" value="F:ABC-type transporter activity"/>
    <property type="evidence" value="ECO:0007669"/>
    <property type="project" value="InterPro"/>
</dbReference>
<feature type="transmembrane region" description="Helical" evidence="7">
    <location>
        <begin position="472"/>
        <end position="493"/>
    </location>
</feature>
<dbReference type="Gene3D" id="3.40.710.10">
    <property type="entry name" value="DD-peptidase/beta-lactamase superfamily"/>
    <property type="match status" value="1"/>
</dbReference>
<feature type="transmembrane region" description="Helical" evidence="7">
    <location>
        <begin position="720"/>
        <end position="747"/>
    </location>
</feature>
<dbReference type="PROSITE" id="PS50893">
    <property type="entry name" value="ABC_TRANSPORTER_2"/>
    <property type="match status" value="1"/>
</dbReference>
<evidence type="ECO:0000256" key="8">
    <source>
        <dbReference type="SAM" id="SignalP"/>
    </source>
</evidence>
<feature type="transmembrane region" description="Helical" evidence="7">
    <location>
        <begin position="639"/>
        <end position="658"/>
    </location>
</feature>
<reference evidence="11 12" key="1">
    <citation type="submission" date="2018-05" db="EMBL/GenBank/DDBJ databases">
        <title>Genomic Encyclopedia of Type Strains, Phase III (KMG-III): the genomes of soil and plant-associated and newly described type strains.</title>
        <authorList>
            <person name="Whitman W."/>
        </authorList>
    </citation>
    <scope>NUCLEOTIDE SEQUENCE [LARGE SCALE GENOMIC DNA]</scope>
    <source>
        <strain evidence="11 12">CECT 5696</strain>
    </source>
</reference>
<dbReference type="InterPro" id="IPR012338">
    <property type="entry name" value="Beta-lactam/transpept-like"/>
</dbReference>
<dbReference type="GO" id="GO:0016887">
    <property type="term" value="F:ATP hydrolysis activity"/>
    <property type="evidence" value="ECO:0007669"/>
    <property type="project" value="InterPro"/>
</dbReference>
<evidence type="ECO:0000259" key="10">
    <source>
        <dbReference type="PROSITE" id="PS50929"/>
    </source>
</evidence>
<dbReference type="PANTHER" id="PTHR46825">
    <property type="entry name" value="D-ALANYL-D-ALANINE-CARBOXYPEPTIDASE/ENDOPEPTIDASE AMPH"/>
    <property type="match status" value="1"/>
</dbReference>
<feature type="domain" description="ABC transmembrane type-1" evidence="10">
    <location>
        <begin position="504"/>
        <end position="782"/>
    </location>
</feature>
<comment type="caution">
    <text evidence="11">The sequence shown here is derived from an EMBL/GenBank/DDBJ whole genome shotgun (WGS) entry which is preliminary data.</text>
</comment>
<dbReference type="Gene3D" id="1.20.1560.10">
    <property type="entry name" value="ABC transporter type 1, transmembrane domain"/>
    <property type="match status" value="1"/>
</dbReference>
<dbReference type="NCBIfam" id="TIGR01194">
    <property type="entry name" value="cyc_pep_trnsptr"/>
    <property type="match status" value="1"/>
</dbReference>
<dbReference type="InterPro" id="IPR027417">
    <property type="entry name" value="P-loop_NTPase"/>
</dbReference>
<dbReference type="Pfam" id="PF00005">
    <property type="entry name" value="ABC_tran"/>
    <property type="match status" value="1"/>
</dbReference>
<comment type="subcellular location">
    <subcellularLocation>
        <location evidence="1">Cell membrane</location>
        <topology evidence="1">Multi-pass membrane protein</topology>
    </subcellularLocation>
</comment>
<proteinExistence type="predicted"/>
<gene>
    <name evidence="11" type="ORF">DFQ01_106145</name>
</gene>
<evidence type="ECO:0000256" key="4">
    <source>
        <dbReference type="ARBA" id="ARBA00022840"/>
    </source>
</evidence>
<dbReference type="InterPro" id="IPR001466">
    <property type="entry name" value="Beta-lactam-related"/>
</dbReference>
<dbReference type="EMBL" id="QGTQ01000006">
    <property type="protein sequence ID" value="PWW04861.1"/>
    <property type="molecule type" value="Genomic_DNA"/>
</dbReference>
<dbReference type="SMART" id="SM00382">
    <property type="entry name" value="AAA"/>
    <property type="match status" value="1"/>
</dbReference>
<dbReference type="GO" id="GO:0005886">
    <property type="term" value="C:plasma membrane"/>
    <property type="evidence" value="ECO:0007669"/>
    <property type="project" value="UniProtKB-SubCell"/>
</dbReference>
<keyword evidence="12" id="KW-1185">Reference proteome</keyword>
<dbReference type="GO" id="GO:0005524">
    <property type="term" value="F:ATP binding"/>
    <property type="evidence" value="ECO:0007669"/>
    <property type="project" value="UniProtKB-KW"/>
</dbReference>
<dbReference type="SUPFAM" id="SSF90123">
    <property type="entry name" value="ABC transporter transmembrane region"/>
    <property type="match status" value="1"/>
</dbReference>
<dbReference type="AlphaFoldDB" id="A0A2V2YUL9"/>
<sequence length="1035" mass="115754">MRISKAIRVLIIILIGAMLLVFITLSSAASAQDWSPPDDQISEWIADKWKESGIPGMSVAVVDRNGIIFSRNYGYADRDRTQQVTSETNFELASLSKAFTGLAVLKLEQEGKLKLSDPVSQYLPWFHVRYKGTSPTITVGELLYQTGGIPFKSIGFIPEGTGDTMLESTVRTLIDTELDHKPGTQFLYATINYAVLGLIVEKVTGEPYDDYLQRQVLTPLGLNSTYAGYGKLKAGAVVSQGFKRSFLSSRPYDAPAYDGNTPAAYVLTNVQDMARWIQIQMGTAQDAQFDQELINQSHQPDRTVSPNYDGSSYGAGWAIFQKGSGEWSHEGTNPTFSSYIVIRPEEQVGVIVLANMNSEFTARIGQGIMDKMLGVKVINNSSDYYSQIDSVAMCMLLFTLLAGAVLIYAFGRAVVDSVNRKRTFSGFGRRTAAAVAMTILSAAVCLTGIYFLPDLLFWELPWRFVEVWASSSVMFAVYAAAGLTVLYAAYSVFCRIYPRPKERAVVTIVLVSLLSGFGNAFIVFMINESFRRSGDRFETELFMYFLLGIVFYVYAQKVVRSRMVRYTNEVLFEKRMNIVDRILASRYSRLEKIDPSVVNSALISDTETISNSINLAISGATSLITLLFCFIYLGFLNFYGLLISIGIILAAGGIYYIAASKVNKLWEFTRDIQNTFFRFAGDLTKGFKELSLHSVKRREFRIDMANNGRLYKDKRSEGDLMFANVYVIGELLFTIVIGAVAFIFPLLFKQMGADHLRNYVFVFLYMTGPINGVLNAIPQILNIRISWNRIKGLIGELDHNETLPASEASASMEDQGSGQNVVALSLEKVAYHYGGEQSSAFTLGPIDYTFRTGNIVFITGGNGSGKSTFAKVFTGLCLPDEGVISINGRPADTRELGELFSAVFSEFHLFDRIYGIETAGRDREIDDYLKLLQLEDKVTIKDGSFSTTKLSTGQRKRLALLLCYLDDRPFYLFDEWAADQDPEYREFFYTYLMKEMKRSGKGVIAITHDDRYFHLADHVVKLEFGQVVRTEQLAL</sequence>
<dbReference type="InterPro" id="IPR050491">
    <property type="entry name" value="AmpC-like"/>
</dbReference>
<evidence type="ECO:0000313" key="11">
    <source>
        <dbReference type="EMBL" id="PWW04861.1"/>
    </source>
</evidence>
<evidence type="ECO:0000256" key="7">
    <source>
        <dbReference type="SAM" id="Phobius"/>
    </source>
</evidence>
<feature type="transmembrane region" description="Helical" evidence="7">
    <location>
        <begin position="505"/>
        <end position="526"/>
    </location>
</feature>
<evidence type="ECO:0000256" key="1">
    <source>
        <dbReference type="ARBA" id="ARBA00004651"/>
    </source>
</evidence>
<feature type="signal peptide" evidence="8">
    <location>
        <begin position="1"/>
        <end position="31"/>
    </location>
</feature>
<dbReference type="Proteomes" id="UP000246635">
    <property type="component" value="Unassembled WGS sequence"/>
</dbReference>